<dbReference type="PANTHER" id="PTHR43196">
    <property type="entry name" value="SULFATE ADENYLYLTRANSFERASE SUBUNIT 2"/>
    <property type="match status" value="1"/>
</dbReference>
<keyword evidence="10" id="KW-1185">Reference proteome</keyword>
<dbReference type="HAMAP" id="MF_00064">
    <property type="entry name" value="Sulf_adenylyltr_sub2"/>
    <property type="match status" value="1"/>
</dbReference>
<dbReference type="EC" id="2.7.7.4" evidence="6"/>
<evidence type="ECO:0000313" key="9">
    <source>
        <dbReference type="EMBL" id="MDX7988853.1"/>
    </source>
</evidence>
<evidence type="ECO:0000256" key="3">
    <source>
        <dbReference type="ARBA" id="ARBA00022695"/>
    </source>
</evidence>
<comment type="similarity">
    <text evidence="1 6">Belongs to the PAPS reductase family. CysD subfamily.</text>
</comment>
<dbReference type="NCBIfam" id="NF009214">
    <property type="entry name" value="PRK12563.1"/>
    <property type="match status" value="1"/>
</dbReference>
<sequence>MDEKRLTHLQQLEAESIHIIREVAAEFANPVMLYSIGKDSSVMLHLARKAFYPGKLPFPLLHVDTGWKFQDMYDFRDRTAEKYGFELLVHRNPEGESLGINPFIHGSAKHTDIMKTEGLKQALDKYGFDAAFGGARRDEEKSRAKERIYSFRDRSHRWDPKNQRPELWRNYNGQINKGESIRVFPLSNWTELDIWQYIYLEQIDIVPLYFAKLRPVIQREGTLIMVDDDRINLQPGEVISQRQVRFRTLGCWPLTGAVESTAETLPEIIEEMLISTSSERQGRLIDSDQSGSMELKKRQGYF</sequence>
<dbReference type="NCBIfam" id="NF003587">
    <property type="entry name" value="PRK05253.1"/>
    <property type="match status" value="1"/>
</dbReference>
<dbReference type="InterPro" id="IPR011784">
    <property type="entry name" value="SO4_adenylTrfase_ssu"/>
</dbReference>
<evidence type="ECO:0000256" key="4">
    <source>
        <dbReference type="ARBA" id="ARBA00022741"/>
    </source>
</evidence>
<evidence type="ECO:0000256" key="7">
    <source>
        <dbReference type="SAM" id="MobiDB-lite"/>
    </source>
</evidence>
<comment type="function">
    <text evidence="6">With CysN forms the ATP sulfurylase (ATPS) that catalyzes the adenylation of sulfate producing adenosine 5'-phosphosulfate (APS) and diphosphate, the first enzymatic step in sulfur assimilation pathway. APS synthesis involves the formation of a high-energy phosphoric-sulfuric acid anhydride bond driven by GTP hydrolysis by CysN coupled to ATP hydrolysis by CysD.</text>
</comment>
<keyword evidence="2 6" id="KW-0808">Transferase</keyword>
<dbReference type="NCBIfam" id="TIGR02039">
    <property type="entry name" value="CysD"/>
    <property type="match status" value="1"/>
</dbReference>
<evidence type="ECO:0000259" key="8">
    <source>
        <dbReference type="Pfam" id="PF01507"/>
    </source>
</evidence>
<dbReference type="EMBL" id="VCDN01000071">
    <property type="protein sequence ID" value="MDX7988853.1"/>
    <property type="molecule type" value="Genomic_DNA"/>
</dbReference>
<protein>
    <recommendedName>
        <fullName evidence="6">Sulfate adenylyltransferase subunit 2</fullName>
        <ecNumber evidence="6">2.7.7.4</ecNumber>
    </recommendedName>
    <alternativeName>
        <fullName evidence="6">ATP-sulfurylase small subunit</fullName>
    </alternativeName>
    <alternativeName>
        <fullName evidence="6">Sulfate adenylate transferase</fullName>
        <shortName evidence="6">SAT</shortName>
    </alternativeName>
</protein>
<proteinExistence type="inferred from homology"/>
<accession>A0ABU4SDG6</accession>
<feature type="region of interest" description="Disordered" evidence="7">
    <location>
        <begin position="279"/>
        <end position="302"/>
    </location>
</feature>
<dbReference type="RefSeq" id="WP_319931254.1">
    <property type="nucleotide sequence ID" value="NZ_VCDN01000071.1"/>
</dbReference>
<evidence type="ECO:0000313" key="10">
    <source>
        <dbReference type="Proteomes" id="UP001271890"/>
    </source>
</evidence>
<keyword evidence="5 6" id="KW-0067">ATP-binding</keyword>
<dbReference type="CDD" id="cd23946">
    <property type="entry name" value="Sulfate_adenylyltransferase_2"/>
    <property type="match status" value="1"/>
</dbReference>
<keyword evidence="4 6" id="KW-0547">Nucleotide-binding</keyword>
<dbReference type="PIRSF" id="PIRSF002936">
    <property type="entry name" value="CysDAde_trans"/>
    <property type="match status" value="1"/>
</dbReference>
<dbReference type="Pfam" id="PF01507">
    <property type="entry name" value="PAPS_reduct"/>
    <property type="match status" value="1"/>
</dbReference>
<feature type="domain" description="Phosphoadenosine phosphosulphate reductase" evidence="8">
    <location>
        <begin position="29"/>
        <end position="256"/>
    </location>
</feature>
<comment type="caution">
    <text evidence="9">The sequence shown here is derived from an EMBL/GenBank/DDBJ whole genome shotgun (WGS) entry which is preliminary data.</text>
</comment>
<evidence type="ECO:0000256" key="1">
    <source>
        <dbReference type="ARBA" id="ARBA00008885"/>
    </source>
</evidence>
<dbReference type="PANTHER" id="PTHR43196:SF1">
    <property type="entry name" value="SULFATE ADENYLYLTRANSFERASE SUBUNIT 2"/>
    <property type="match status" value="1"/>
</dbReference>
<dbReference type="SUPFAM" id="SSF52402">
    <property type="entry name" value="Adenine nucleotide alpha hydrolases-like"/>
    <property type="match status" value="1"/>
</dbReference>
<dbReference type="InterPro" id="IPR014729">
    <property type="entry name" value="Rossmann-like_a/b/a_fold"/>
</dbReference>
<dbReference type="GO" id="GO:0004781">
    <property type="term" value="F:sulfate adenylyltransferase (ATP) activity"/>
    <property type="evidence" value="ECO:0007669"/>
    <property type="project" value="UniProtKB-EC"/>
</dbReference>
<dbReference type="InterPro" id="IPR050128">
    <property type="entry name" value="Sulfate_adenylyltrnsfr_sub2"/>
</dbReference>
<comment type="subunit">
    <text evidence="6">Heterodimer composed of CysD, the smaller subunit, and CysN.</text>
</comment>
<comment type="pathway">
    <text evidence="6">Sulfur metabolism; hydrogen sulfide biosynthesis; sulfite from sulfate: step 1/3.</text>
</comment>
<dbReference type="Proteomes" id="UP001271890">
    <property type="component" value="Unassembled WGS sequence"/>
</dbReference>
<organism evidence="9 10">
    <name type="scientific">Xenorhabdus santafensis</name>
    <dbReference type="NCBI Taxonomy" id="2582833"/>
    <lineage>
        <taxon>Bacteria</taxon>
        <taxon>Pseudomonadati</taxon>
        <taxon>Pseudomonadota</taxon>
        <taxon>Gammaproteobacteria</taxon>
        <taxon>Enterobacterales</taxon>
        <taxon>Morganellaceae</taxon>
        <taxon>Xenorhabdus</taxon>
    </lineage>
</organism>
<evidence type="ECO:0000256" key="6">
    <source>
        <dbReference type="HAMAP-Rule" id="MF_00064"/>
    </source>
</evidence>
<comment type="catalytic activity">
    <reaction evidence="6">
        <text>sulfate + ATP + H(+) = adenosine 5'-phosphosulfate + diphosphate</text>
        <dbReference type="Rhea" id="RHEA:18133"/>
        <dbReference type="ChEBI" id="CHEBI:15378"/>
        <dbReference type="ChEBI" id="CHEBI:16189"/>
        <dbReference type="ChEBI" id="CHEBI:30616"/>
        <dbReference type="ChEBI" id="CHEBI:33019"/>
        <dbReference type="ChEBI" id="CHEBI:58243"/>
        <dbReference type="EC" id="2.7.7.4"/>
    </reaction>
</comment>
<reference evidence="10" key="1">
    <citation type="journal article" date="2024" name="Toxins">
        <title>Genome Sequence Analysis of Native Xenorhabdus Strains Isolated from Entomopathogenic Nematodes in Argentina.</title>
        <authorList>
            <person name="Palma L."/>
            <person name="Frizzo L."/>
            <person name="Kaiser S."/>
            <person name="Berry C."/>
            <person name="Caballero P."/>
            <person name="Bode H.B."/>
            <person name="Del Valle E.E."/>
        </authorList>
    </citation>
    <scope>NUCLEOTIDE SEQUENCE [LARGE SCALE GENOMIC DNA]</scope>
    <source>
        <strain evidence="10">12</strain>
    </source>
</reference>
<evidence type="ECO:0000256" key="2">
    <source>
        <dbReference type="ARBA" id="ARBA00022679"/>
    </source>
</evidence>
<name>A0ABU4SDG6_9GAMM</name>
<gene>
    <name evidence="6 9" type="primary">cysD</name>
    <name evidence="9" type="ORF">FE392_16235</name>
</gene>
<keyword evidence="3 6" id="KW-0548">Nucleotidyltransferase</keyword>
<dbReference type="Gene3D" id="3.40.50.620">
    <property type="entry name" value="HUPs"/>
    <property type="match status" value="1"/>
</dbReference>
<evidence type="ECO:0000256" key="5">
    <source>
        <dbReference type="ARBA" id="ARBA00022840"/>
    </source>
</evidence>
<dbReference type="InterPro" id="IPR002500">
    <property type="entry name" value="PAPS_reduct_dom"/>
</dbReference>